<evidence type="ECO:0000256" key="2">
    <source>
        <dbReference type="ARBA" id="ARBA00010981"/>
    </source>
</evidence>
<keyword evidence="3" id="KW-0645">Protease</keyword>
<dbReference type="InterPro" id="IPR044098">
    <property type="entry name" value="STAMBP/STALP-like_MPN"/>
</dbReference>
<evidence type="ECO:0000256" key="4">
    <source>
        <dbReference type="ARBA" id="ARBA00022723"/>
    </source>
</evidence>
<dbReference type="EMBL" id="JAPDRL010000023">
    <property type="protein sequence ID" value="KAJ9666007.1"/>
    <property type="molecule type" value="Genomic_DNA"/>
</dbReference>
<keyword evidence="12" id="KW-1185">Reference proteome</keyword>
<organism evidence="11 12">
    <name type="scientific">Coniosporium apollinis</name>
    <dbReference type="NCBI Taxonomy" id="61459"/>
    <lineage>
        <taxon>Eukaryota</taxon>
        <taxon>Fungi</taxon>
        <taxon>Dikarya</taxon>
        <taxon>Ascomycota</taxon>
        <taxon>Pezizomycotina</taxon>
        <taxon>Dothideomycetes</taxon>
        <taxon>Dothideomycetes incertae sedis</taxon>
        <taxon>Coniosporium</taxon>
    </lineage>
</organism>
<evidence type="ECO:0000256" key="7">
    <source>
        <dbReference type="ARBA" id="ARBA00022833"/>
    </source>
</evidence>
<reference evidence="11" key="1">
    <citation type="submission" date="2022-10" db="EMBL/GenBank/DDBJ databases">
        <title>Culturing micro-colonial fungi from biological soil crusts in the Mojave desert and describing Neophaeococcomyces mojavensis, and introducing the new genera and species Taxawa tesnikishii.</title>
        <authorList>
            <person name="Kurbessoian T."/>
            <person name="Stajich J.E."/>
        </authorList>
    </citation>
    <scope>NUCLEOTIDE SEQUENCE</scope>
    <source>
        <strain evidence="11">TK_1</strain>
    </source>
</reference>
<gene>
    <name evidence="11" type="ORF">H2201_003918</name>
</gene>
<dbReference type="CDD" id="cd08066">
    <property type="entry name" value="MPN_AMSH_like"/>
    <property type="match status" value="1"/>
</dbReference>
<dbReference type="PANTHER" id="PTHR12947:SF13">
    <property type="entry name" value="FI19924P1"/>
    <property type="match status" value="1"/>
</dbReference>
<evidence type="ECO:0000256" key="5">
    <source>
        <dbReference type="ARBA" id="ARBA00022786"/>
    </source>
</evidence>
<evidence type="ECO:0000256" key="8">
    <source>
        <dbReference type="ARBA" id="ARBA00023049"/>
    </source>
</evidence>
<comment type="similarity">
    <text evidence="2">Belongs to the peptidase M67C family.</text>
</comment>
<comment type="cofactor">
    <cofactor evidence="1">
        <name>Zn(2+)</name>
        <dbReference type="ChEBI" id="CHEBI:29105"/>
    </cofactor>
</comment>
<dbReference type="SUPFAM" id="SSF102712">
    <property type="entry name" value="JAB1/MPN domain"/>
    <property type="match status" value="1"/>
</dbReference>
<feature type="compositionally biased region" description="Polar residues" evidence="9">
    <location>
        <begin position="345"/>
        <end position="366"/>
    </location>
</feature>
<evidence type="ECO:0000256" key="9">
    <source>
        <dbReference type="SAM" id="MobiDB-lite"/>
    </source>
</evidence>
<dbReference type="PANTHER" id="PTHR12947">
    <property type="entry name" value="AMSH-LIKE PROTEASE"/>
    <property type="match status" value="1"/>
</dbReference>
<feature type="domain" description="MPN" evidence="10">
    <location>
        <begin position="386"/>
        <end position="513"/>
    </location>
</feature>
<dbReference type="Gene3D" id="3.40.140.10">
    <property type="entry name" value="Cytidine Deaminase, domain 2"/>
    <property type="match status" value="1"/>
</dbReference>
<accession>A0ABQ9P0S3</accession>
<comment type="caution">
    <text evidence="11">The sequence shown here is derived from an EMBL/GenBank/DDBJ whole genome shotgun (WGS) entry which is preliminary data.</text>
</comment>
<keyword evidence="4" id="KW-0479">Metal-binding</keyword>
<feature type="compositionally biased region" description="Pro residues" evidence="9">
    <location>
        <begin position="311"/>
        <end position="322"/>
    </location>
</feature>
<evidence type="ECO:0000256" key="1">
    <source>
        <dbReference type="ARBA" id="ARBA00001947"/>
    </source>
</evidence>
<keyword evidence="8" id="KW-0482">Metalloprotease</keyword>
<feature type="compositionally biased region" description="Basic and acidic residues" evidence="9">
    <location>
        <begin position="169"/>
        <end position="218"/>
    </location>
</feature>
<protein>
    <recommendedName>
        <fullName evidence="10">MPN domain-containing protein</fullName>
    </recommendedName>
</protein>
<dbReference type="PROSITE" id="PS50249">
    <property type="entry name" value="MPN"/>
    <property type="match status" value="1"/>
</dbReference>
<evidence type="ECO:0000313" key="12">
    <source>
        <dbReference type="Proteomes" id="UP001172684"/>
    </source>
</evidence>
<dbReference type="Gene3D" id="1.20.58.80">
    <property type="entry name" value="Phosphotransferase system, lactose/cellobiose-type IIA subunit"/>
    <property type="match status" value="1"/>
</dbReference>
<name>A0ABQ9P0S3_9PEZI</name>
<feature type="compositionally biased region" description="Basic and acidic residues" evidence="9">
    <location>
        <begin position="235"/>
        <end position="247"/>
    </location>
</feature>
<dbReference type="Pfam" id="PF08969">
    <property type="entry name" value="USP8_dimer"/>
    <property type="match status" value="1"/>
</dbReference>
<evidence type="ECO:0000313" key="11">
    <source>
        <dbReference type="EMBL" id="KAJ9666007.1"/>
    </source>
</evidence>
<dbReference type="Proteomes" id="UP001172684">
    <property type="component" value="Unassembled WGS sequence"/>
</dbReference>
<proteinExistence type="inferred from homology"/>
<sequence length="562" mass="63096">MAASTARRSSATPMSVEEVVKQAGNFEYNSQIPLKYWLRSADTIRKEAQIYEREGNDQQTYLLLFRHAILVLEKLSKHPEARDPEHRLALAAANARVSQDLAKLEILRPRINDRHSKYLAAVARRDAQRREWESRRSVQLDGADLATGLNRLSIEGRRESDGALHGAKKTLEPETNRDLAIKIAHKEIRRRDHERRAERQPDPYGGHRSEKRASDTRDPWGSSSRRTNDGDDDDLSRRIVEAGRLRDQPASSLKGRKSADGKTFIPEPYHYPNVPQKSAYEVWGETVMKPLPPSAAKEAPPGGILREPGLPSRPIPPQLPQRPPKETNGTLMTSPPPLPEKVYQSDFSEPPSRSLTASPAQHDLNSQNFTFKPSATLENGNPLRTVFLPPELRHQFLAIAHPNTQRNLETCGMLCGTLISNALFISRLVIPDQESTSDTCEMLNESALFDYCDSEDLMVLGWIHTHPTQTCFMSSRDLHTHSGYQVMMPESIAIVCAPSKDPSWGIFRLTDPPGLKTILNCTQTGIFHPHAVSNIYTDAQKPGHVWELPGLEFQVVDLRGKS</sequence>
<evidence type="ECO:0000256" key="3">
    <source>
        <dbReference type="ARBA" id="ARBA00022670"/>
    </source>
</evidence>
<keyword evidence="5" id="KW-0833">Ubl conjugation pathway</keyword>
<dbReference type="InterPro" id="IPR015063">
    <property type="entry name" value="USP8_dimer"/>
</dbReference>
<evidence type="ECO:0000259" key="10">
    <source>
        <dbReference type="PROSITE" id="PS50249"/>
    </source>
</evidence>
<keyword evidence="6" id="KW-0378">Hydrolase</keyword>
<feature type="region of interest" description="Disordered" evidence="9">
    <location>
        <begin position="293"/>
        <end position="366"/>
    </location>
</feature>
<evidence type="ECO:0000256" key="6">
    <source>
        <dbReference type="ARBA" id="ARBA00022801"/>
    </source>
</evidence>
<feature type="region of interest" description="Disordered" evidence="9">
    <location>
        <begin position="160"/>
        <end position="274"/>
    </location>
</feature>
<dbReference type="Pfam" id="PF01398">
    <property type="entry name" value="JAB"/>
    <property type="match status" value="1"/>
</dbReference>
<dbReference type="InterPro" id="IPR037518">
    <property type="entry name" value="MPN"/>
</dbReference>
<dbReference type="SMART" id="SM00232">
    <property type="entry name" value="JAB_MPN"/>
    <property type="match status" value="1"/>
</dbReference>
<dbReference type="InterPro" id="IPR000555">
    <property type="entry name" value="JAMM/MPN+_dom"/>
</dbReference>
<keyword evidence="7" id="KW-0862">Zinc</keyword>